<feature type="domain" description="Major facilitator superfamily (MFS) profile" evidence="5">
    <location>
        <begin position="19"/>
        <end position="420"/>
    </location>
</feature>
<reference evidence="9" key="2">
    <citation type="journal article" date="2019" name="Int. J. Syst. Evol. Microbiol.">
        <title>The Global Catalogue of Microorganisms (GCM) 10K type strain sequencing project: providing services to taxonomists for standard genome sequencing and annotation.</title>
        <authorList>
            <consortium name="The Broad Institute Genomics Platform"/>
            <consortium name="The Broad Institute Genome Sequencing Center for Infectious Disease"/>
            <person name="Wu L."/>
            <person name="Ma J."/>
        </authorList>
    </citation>
    <scope>NUCLEOTIDE SEQUENCE [LARGE SCALE GENOMIC DNA]</scope>
    <source>
        <strain evidence="9">NBRC 107710</strain>
    </source>
</reference>
<dbReference type="PANTHER" id="PTHR11360">
    <property type="entry name" value="MONOCARBOXYLATE TRANSPORTER"/>
    <property type="match status" value="1"/>
</dbReference>
<feature type="transmembrane region" description="Helical" evidence="4">
    <location>
        <begin position="274"/>
        <end position="296"/>
    </location>
</feature>
<evidence type="ECO:0000313" key="7">
    <source>
        <dbReference type="EMBL" id="MBB3902314.1"/>
    </source>
</evidence>
<evidence type="ECO:0000313" key="6">
    <source>
        <dbReference type="EMBL" id="GLS42162.1"/>
    </source>
</evidence>
<name>A0A7W6F6F8_9HYPH</name>
<protein>
    <submittedName>
        <fullName evidence="6">MFS transporter</fullName>
    </submittedName>
    <submittedName>
        <fullName evidence="7">Sugar phosphate permease</fullName>
    </submittedName>
</protein>
<proteinExistence type="predicted"/>
<feature type="transmembrane region" description="Helical" evidence="4">
    <location>
        <begin position="145"/>
        <end position="169"/>
    </location>
</feature>
<evidence type="ECO:0000256" key="1">
    <source>
        <dbReference type="ARBA" id="ARBA00022692"/>
    </source>
</evidence>
<keyword evidence="1 4" id="KW-0812">Transmembrane</keyword>
<dbReference type="InterPro" id="IPR020846">
    <property type="entry name" value="MFS_dom"/>
</dbReference>
<dbReference type="PANTHER" id="PTHR11360:SF290">
    <property type="entry name" value="MONOCARBOXYLATE MFS PERMEASE"/>
    <property type="match status" value="1"/>
</dbReference>
<sequence>MSAPPTTSTGMSRIHYAWIVAGITFVVLLVGAGVRATPGIMIVPLEREFGWSTATISVAIAVNIFLYGMIGPFAVAIIERFGLRRSVCAALLVLAVGTASTVWMSAPWQMLLLWGIVVGSGSGMVANVLGATVANRWFSRHRGLVLGLLTASSATGQLVFLPMLASLAVGQGWRAVSLAVAAAALALAPLALLLLRDRPSDLGLPRYGEEQLQPRAIGGVNPAKRALLGLATGLRSKDFWLLAGTFFVCGASTNGLVGTHLIPACIDHGIPEVTAAGLLALMGLCDLVGTTASGWLTDRFDSRKLLAWYYALRGLSLIFLPYSFDVSFYGLSLFAVFYGLDWIATVPPTVNLAGRVFGEENAALMFGWIAAAHQIGAAGAAWLAGLVRTNSGDYFAAFVSAGLLCLVAALMALFVRTERADAEPVAADPYPAAA</sequence>
<feature type="transmembrane region" description="Helical" evidence="4">
    <location>
        <begin position="175"/>
        <end position="195"/>
    </location>
</feature>
<evidence type="ECO:0000259" key="5">
    <source>
        <dbReference type="PROSITE" id="PS50850"/>
    </source>
</evidence>
<organism evidence="7 8">
    <name type="scientific">Methylobacterium brachythecii</name>
    <dbReference type="NCBI Taxonomy" id="1176177"/>
    <lineage>
        <taxon>Bacteria</taxon>
        <taxon>Pseudomonadati</taxon>
        <taxon>Pseudomonadota</taxon>
        <taxon>Alphaproteobacteria</taxon>
        <taxon>Hyphomicrobiales</taxon>
        <taxon>Methylobacteriaceae</taxon>
        <taxon>Methylobacterium</taxon>
    </lineage>
</organism>
<dbReference type="EMBL" id="BSPG01000001">
    <property type="protein sequence ID" value="GLS42162.1"/>
    <property type="molecule type" value="Genomic_DNA"/>
</dbReference>
<feature type="transmembrane region" description="Helical" evidence="4">
    <location>
        <begin position="112"/>
        <end position="133"/>
    </location>
</feature>
<dbReference type="PROSITE" id="PS50850">
    <property type="entry name" value="MFS"/>
    <property type="match status" value="1"/>
</dbReference>
<feature type="transmembrane region" description="Helical" evidence="4">
    <location>
        <begin position="54"/>
        <end position="75"/>
    </location>
</feature>
<accession>A0A7W6F6F8</accession>
<gene>
    <name evidence="6" type="ORF">GCM10007884_01470</name>
    <name evidence="7" type="ORF">GGR33_001809</name>
</gene>
<dbReference type="InterPro" id="IPR050327">
    <property type="entry name" value="Proton-linked_MCT"/>
</dbReference>
<dbReference type="EMBL" id="JACIDN010000003">
    <property type="protein sequence ID" value="MBB3902314.1"/>
    <property type="molecule type" value="Genomic_DNA"/>
</dbReference>
<keyword evidence="9" id="KW-1185">Reference proteome</keyword>
<reference evidence="6" key="1">
    <citation type="journal article" date="2014" name="Int. J. Syst. Evol. Microbiol.">
        <title>Complete genome of a new Firmicutes species belonging to the dominant human colonic microbiota ('Ruminococcus bicirculans') reveals two chromosomes and a selective capacity to utilize plant glucans.</title>
        <authorList>
            <consortium name="NISC Comparative Sequencing Program"/>
            <person name="Wegmann U."/>
            <person name="Louis P."/>
            <person name="Goesmann A."/>
            <person name="Henrissat B."/>
            <person name="Duncan S.H."/>
            <person name="Flint H.J."/>
        </authorList>
    </citation>
    <scope>NUCLEOTIDE SEQUENCE</scope>
    <source>
        <strain evidence="6">NBRC 107710</strain>
    </source>
</reference>
<feature type="transmembrane region" description="Helical" evidence="4">
    <location>
        <begin position="239"/>
        <end position="262"/>
    </location>
</feature>
<dbReference type="RefSeq" id="WP_183504125.1">
    <property type="nucleotide sequence ID" value="NZ_BSPG01000001.1"/>
</dbReference>
<evidence type="ECO:0000256" key="4">
    <source>
        <dbReference type="SAM" id="Phobius"/>
    </source>
</evidence>
<dbReference type="Proteomes" id="UP000517759">
    <property type="component" value="Unassembled WGS sequence"/>
</dbReference>
<comment type="caution">
    <text evidence="7">The sequence shown here is derived from an EMBL/GenBank/DDBJ whole genome shotgun (WGS) entry which is preliminary data.</text>
</comment>
<feature type="transmembrane region" description="Helical" evidence="4">
    <location>
        <begin position="394"/>
        <end position="415"/>
    </location>
</feature>
<feature type="transmembrane region" description="Helical" evidence="4">
    <location>
        <begin position="87"/>
        <end position="106"/>
    </location>
</feature>
<dbReference type="Pfam" id="PF07690">
    <property type="entry name" value="MFS_1"/>
    <property type="match status" value="1"/>
</dbReference>
<dbReference type="InterPro" id="IPR036259">
    <property type="entry name" value="MFS_trans_sf"/>
</dbReference>
<evidence type="ECO:0000256" key="2">
    <source>
        <dbReference type="ARBA" id="ARBA00022989"/>
    </source>
</evidence>
<dbReference type="InterPro" id="IPR011701">
    <property type="entry name" value="MFS"/>
</dbReference>
<keyword evidence="3 4" id="KW-0472">Membrane</keyword>
<feature type="transmembrane region" description="Helical" evidence="4">
    <location>
        <begin position="362"/>
        <end position="382"/>
    </location>
</feature>
<reference evidence="7 8" key="3">
    <citation type="submission" date="2020-08" db="EMBL/GenBank/DDBJ databases">
        <title>Genomic Encyclopedia of Type Strains, Phase IV (KMG-IV): sequencing the most valuable type-strain genomes for metagenomic binning, comparative biology and taxonomic classification.</title>
        <authorList>
            <person name="Goeker M."/>
        </authorList>
    </citation>
    <scope>NUCLEOTIDE SEQUENCE [LARGE SCALE GENOMIC DNA]</scope>
    <source>
        <strain evidence="7 8">DSM 24105</strain>
    </source>
</reference>
<dbReference type="GO" id="GO:0022857">
    <property type="term" value="F:transmembrane transporter activity"/>
    <property type="evidence" value="ECO:0007669"/>
    <property type="project" value="InterPro"/>
</dbReference>
<dbReference type="AlphaFoldDB" id="A0A7W6F6F8"/>
<reference evidence="6" key="4">
    <citation type="submission" date="2023-01" db="EMBL/GenBank/DDBJ databases">
        <title>Draft genome sequence of Methylobacterium brachythecii strain NBRC 107710.</title>
        <authorList>
            <person name="Sun Q."/>
            <person name="Mori K."/>
        </authorList>
    </citation>
    <scope>NUCLEOTIDE SEQUENCE</scope>
    <source>
        <strain evidence="6">NBRC 107710</strain>
    </source>
</reference>
<keyword evidence="2 4" id="KW-1133">Transmembrane helix</keyword>
<evidence type="ECO:0000313" key="9">
    <source>
        <dbReference type="Proteomes" id="UP001156881"/>
    </source>
</evidence>
<evidence type="ECO:0000256" key="3">
    <source>
        <dbReference type="ARBA" id="ARBA00023136"/>
    </source>
</evidence>
<dbReference type="Gene3D" id="1.20.1250.20">
    <property type="entry name" value="MFS general substrate transporter like domains"/>
    <property type="match status" value="2"/>
</dbReference>
<feature type="transmembrane region" description="Helical" evidence="4">
    <location>
        <begin position="16"/>
        <end position="34"/>
    </location>
</feature>
<feature type="transmembrane region" description="Helical" evidence="4">
    <location>
        <begin position="328"/>
        <end position="350"/>
    </location>
</feature>
<dbReference type="SUPFAM" id="SSF103473">
    <property type="entry name" value="MFS general substrate transporter"/>
    <property type="match status" value="1"/>
</dbReference>
<dbReference type="CDD" id="cd17355">
    <property type="entry name" value="MFS_YcxA_like"/>
    <property type="match status" value="1"/>
</dbReference>
<dbReference type="Proteomes" id="UP001156881">
    <property type="component" value="Unassembled WGS sequence"/>
</dbReference>
<evidence type="ECO:0000313" key="8">
    <source>
        <dbReference type="Proteomes" id="UP000517759"/>
    </source>
</evidence>